<dbReference type="Pfam" id="PF07681">
    <property type="entry name" value="DoxX"/>
    <property type="match status" value="1"/>
</dbReference>
<dbReference type="Proteomes" id="UP000184041">
    <property type="component" value="Unassembled WGS sequence"/>
</dbReference>
<reference evidence="8 9" key="1">
    <citation type="submission" date="2016-11" db="EMBL/GenBank/DDBJ databases">
        <authorList>
            <person name="Jaros S."/>
            <person name="Januszkiewicz K."/>
            <person name="Wedrychowicz H."/>
        </authorList>
    </citation>
    <scope>NUCLEOTIDE SEQUENCE [LARGE SCALE GENOMIC DNA]</scope>
    <source>
        <strain evidence="8 9">DSM 21986</strain>
    </source>
</reference>
<name>A0A1M5KID1_9BACT</name>
<dbReference type="AlphaFoldDB" id="A0A1M5KID1"/>
<evidence type="ECO:0000256" key="1">
    <source>
        <dbReference type="ARBA" id="ARBA00004651"/>
    </source>
</evidence>
<evidence type="ECO:0000256" key="2">
    <source>
        <dbReference type="ARBA" id="ARBA00006679"/>
    </source>
</evidence>
<keyword evidence="9" id="KW-1185">Reference proteome</keyword>
<organism evidence="8 9">
    <name type="scientific">Fodinibius roseus</name>
    <dbReference type="NCBI Taxonomy" id="1194090"/>
    <lineage>
        <taxon>Bacteria</taxon>
        <taxon>Pseudomonadati</taxon>
        <taxon>Balneolota</taxon>
        <taxon>Balneolia</taxon>
        <taxon>Balneolales</taxon>
        <taxon>Balneolaceae</taxon>
        <taxon>Fodinibius</taxon>
    </lineage>
</organism>
<sequence>MLKNLIQTNASKLTILIRLMVGLVFLSEGIQKFIFPNSRGIGRFESMGFPQPEFFGLFVGGFEIVAGVLICLGLLTRAGALATITIMTVAIVVTKIPIAFGQSFGPFVLRDLSQYGFWSMAHEMRTDFAMWMGSLFLTIKGGGKWSVDRKLYRRLFSFNWS</sequence>
<keyword evidence="5 7" id="KW-1133">Transmembrane helix</keyword>
<evidence type="ECO:0000256" key="7">
    <source>
        <dbReference type="SAM" id="Phobius"/>
    </source>
</evidence>
<gene>
    <name evidence="8" type="ORF">SAMN05443144_13224</name>
</gene>
<dbReference type="InterPro" id="IPR032808">
    <property type="entry name" value="DoxX"/>
</dbReference>
<feature type="transmembrane region" description="Helical" evidence="7">
    <location>
        <begin position="54"/>
        <end position="75"/>
    </location>
</feature>
<evidence type="ECO:0000256" key="6">
    <source>
        <dbReference type="ARBA" id="ARBA00023136"/>
    </source>
</evidence>
<evidence type="ECO:0000256" key="3">
    <source>
        <dbReference type="ARBA" id="ARBA00022475"/>
    </source>
</evidence>
<feature type="transmembrane region" description="Helical" evidence="7">
    <location>
        <begin position="82"/>
        <end position="108"/>
    </location>
</feature>
<evidence type="ECO:0000256" key="5">
    <source>
        <dbReference type="ARBA" id="ARBA00022989"/>
    </source>
</evidence>
<evidence type="ECO:0000313" key="8">
    <source>
        <dbReference type="EMBL" id="SHG52596.1"/>
    </source>
</evidence>
<proteinExistence type="inferred from homology"/>
<keyword evidence="4 7" id="KW-0812">Transmembrane</keyword>
<dbReference type="RefSeq" id="WP_073068235.1">
    <property type="nucleotide sequence ID" value="NZ_FQUS01000032.1"/>
</dbReference>
<dbReference type="GO" id="GO:0005886">
    <property type="term" value="C:plasma membrane"/>
    <property type="evidence" value="ECO:0007669"/>
    <property type="project" value="UniProtKB-SubCell"/>
</dbReference>
<comment type="subcellular location">
    <subcellularLocation>
        <location evidence="1">Cell membrane</location>
        <topology evidence="1">Multi-pass membrane protein</topology>
    </subcellularLocation>
</comment>
<dbReference type="PANTHER" id="PTHR33452:SF1">
    <property type="entry name" value="INNER MEMBRANE PROTEIN YPHA-RELATED"/>
    <property type="match status" value="1"/>
</dbReference>
<evidence type="ECO:0000256" key="4">
    <source>
        <dbReference type="ARBA" id="ARBA00022692"/>
    </source>
</evidence>
<dbReference type="PANTHER" id="PTHR33452">
    <property type="entry name" value="OXIDOREDUCTASE CATD-RELATED"/>
    <property type="match status" value="1"/>
</dbReference>
<feature type="transmembrane region" description="Helical" evidence="7">
    <location>
        <begin position="128"/>
        <end position="147"/>
    </location>
</feature>
<dbReference type="STRING" id="1194090.SAMN05443144_13224"/>
<protein>
    <submittedName>
        <fullName evidence="8">Uncharacterized membrane protein YphA, DoxX/SURF4 family</fullName>
    </submittedName>
</protein>
<accession>A0A1M5KID1</accession>
<comment type="similarity">
    <text evidence="2">Belongs to the DoxX family.</text>
</comment>
<feature type="transmembrane region" description="Helical" evidence="7">
    <location>
        <begin position="12"/>
        <end position="34"/>
    </location>
</feature>
<keyword evidence="3" id="KW-1003">Cell membrane</keyword>
<dbReference type="OrthoDB" id="9813193at2"/>
<evidence type="ECO:0000313" key="9">
    <source>
        <dbReference type="Proteomes" id="UP000184041"/>
    </source>
</evidence>
<dbReference type="EMBL" id="FQUS01000032">
    <property type="protein sequence ID" value="SHG52596.1"/>
    <property type="molecule type" value="Genomic_DNA"/>
</dbReference>
<keyword evidence="6 7" id="KW-0472">Membrane</keyword>
<dbReference type="InterPro" id="IPR051907">
    <property type="entry name" value="DoxX-like_oxidoreductase"/>
</dbReference>